<dbReference type="HOGENOM" id="CLU_011390_2_0_1"/>
<keyword evidence="3 7" id="KW-0853">WD repeat</keyword>
<dbReference type="PANTHER" id="PTHR17605:SF0">
    <property type="entry name" value="RIBOSOME BIOGENESIS PROTEIN BOP1"/>
    <property type="match status" value="1"/>
</dbReference>
<evidence type="ECO:0000256" key="4">
    <source>
        <dbReference type="ARBA" id="ARBA00022737"/>
    </source>
</evidence>
<dbReference type="AlphaFoldDB" id="A0A075AR37"/>
<evidence type="ECO:0000259" key="9">
    <source>
        <dbReference type="SMART" id="SM01035"/>
    </source>
</evidence>
<comment type="function">
    <text evidence="6">Component of the NOP7 complex, which is required for maturation of the 25S and 5.8S ribosomal RNAs and formation of the 60S ribosome.</text>
</comment>
<dbReference type="PANTHER" id="PTHR17605">
    <property type="entry name" value="RIBOSOME BIOGENESIS PROTEIN BOP1 BLOCK OF PROLIFERATION 1 PROTEIN"/>
    <property type="match status" value="1"/>
</dbReference>
<dbReference type="Pfam" id="PF08145">
    <property type="entry name" value="BOP1NT"/>
    <property type="match status" value="1"/>
</dbReference>
<name>A0A075AR37_ROZAC</name>
<dbReference type="STRING" id="988480.A0A075AR37"/>
<dbReference type="FunFam" id="2.130.10.10:FF:000061">
    <property type="entry name" value="Ribosome biogenesis protein BOP1 homolog"/>
    <property type="match status" value="1"/>
</dbReference>
<keyword evidence="5 6" id="KW-0539">Nucleus</keyword>
<comment type="similarity">
    <text evidence="6">Belongs to the WD repeat BOP1/ERB1 family.</text>
</comment>
<keyword evidence="2 6" id="KW-0698">rRNA processing</keyword>
<dbReference type="PROSITE" id="PS50082">
    <property type="entry name" value="WD_REPEATS_2"/>
    <property type="match status" value="1"/>
</dbReference>
<dbReference type="Pfam" id="PF00400">
    <property type="entry name" value="WD40"/>
    <property type="match status" value="4"/>
</dbReference>
<dbReference type="InterPro" id="IPR001680">
    <property type="entry name" value="WD40_rpt"/>
</dbReference>
<dbReference type="GO" id="GO:0005654">
    <property type="term" value="C:nucleoplasm"/>
    <property type="evidence" value="ECO:0007669"/>
    <property type="project" value="UniProtKB-SubCell"/>
</dbReference>
<dbReference type="InterPro" id="IPR019775">
    <property type="entry name" value="WD40_repeat_CS"/>
</dbReference>
<accession>A0A075AR37</accession>
<evidence type="ECO:0000256" key="1">
    <source>
        <dbReference type="ARBA" id="ARBA00022517"/>
    </source>
</evidence>
<feature type="domain" description="BOP1 N-terminal" evidence="9">
    <location>
        <begin position="64"/>
        <end position="317"/>
    </location>
</feature>
<comment type="subunit">
    <text evidence="6">Component of the NOP7 complex, composed of ERB1, NOP7 and YTM1. Within the NOP7 complex ERB1 appears to interact directly with NOP7 and YTM1. The NOP7 complex also associates with the 66S pre-ribosome.</text>
</comment>
<keyword evidence="11" id="KW-1185">Reference proteome</keyword>
<proteinExistence type="inferred from homology"/>
<dbReference type="InterPro" id="IPR015943">
    <property type="entry name" value="WD40/YVTN_repeat-like_dom_sf"/>
</dbReference>
<dbReference type="GO" id="GO:0070545">
    <property type="term" value="C:PeBoW complex"/>
    <property type="evidence" value="ECO:0007669"/>
    <property type="project" value="EnsemblFungi"/>
</dbReference>
<evidence type="ECO:0000313" key="11">
    <source>
        <dbReference type="Proteomes" id="UP000030755"/>
    </source>
</evidence>
<dbReference type="GO" id="GO:0000466">
    <property type="term" value="P:maturation of 5.8S rRNA from tricistronic rRNA transcript (SSU-rRNA, 5.8S rRNA, LSU-rRNA)"/>
    <property type="evidence" value="ECO:0007669"/>
    <property type="project" value="UniProtKB-UniRule"/>
</dbReference>
<dbReference type="GO" id="GO:0030687">
    <property type="term" value="C:preribosome, large subunit precursor"/>
    <property type="evidence" value="ECO:0007669"/>
    <property type="project" value="UniProtKB-UniRule"/>
</dbReference>
<dbReference type="SMART" id="SM00320">
    <property type="entry name" value="WD40"/>
    <property type="match status" value="7"/>
</dbReference>
<dbReference type="Gene3D" id="2.130.10.10">
    <property type="entry name" value="YVTN repeat-like/Quinoprotein amine dehydrogenase"/>
    <property type="match status" value="1"/>
</dbReference>
<dbReference type="PROSITE" id="PS00678">
    <property type="entry name" value="WD_REPEATS_1"/>
    <property type="match status" value="1"/>
</dbReference>
<evidence type="ECO:0000313" key="10">
    <source>
        <dbReference type="EMBL" id="EPZ32756.1"/>
    </source>
</evidence>
<dbReference type="GO" id="GO:0070180">
    <property type="term" value="F:large ribosomal subunit rRNA binding"/>
    <property type="evidence" value="ECO:0007669"/>
    <property type="project" value="EnsemblFungi"/>
</dbReference>
<dbReference type="OMA" id="MRPAKGE"/>
<dbReference type="InterPro" id="IPR036322">
    <property type="entry name" value="WD40_repeat_dom_sf"/>
</dbReference>
<organism evidence="10 11">
    <name type="scientific">Rozella allomycis (strain CSF55)</name>
    <dbReference type="NCBI Taxonomy" id="988480"/>
    <lineage>
        <taxon>Eukaryota</taxon>
        <taxon>Fungi</taxon>
        <taxon>Fungi incertae sedis</taxon>
        <taxon>Cryptomycota</taxon>
        <taxon>Cryptomycota incertae sedis</taxon>
        <taxon>Rozella</taxon>
    </lineage>
</organism>
<comment type="subcellular location">
    <subcellularLocation>
        <location evidence="6">Nucleus</location>
        <location evidence="6">Nucleolus</location>
    </subcellularLocation>
    <subcellularLocation>
        <location evidence="6">Nucleus</location>
        <location evidence="6">Nucleoplasm</location>
    </subcellularLocation>
</comment>
<dbReference type="GO" id="GO:0043021">
    <property type="term" value="F:ribonucleoprotein complex binding"/>
    <property type="evidence" value="ECO:0007669"/>
    <property type="project" value="UniProtKB-UniRule"/>
</dbReference>
<keyword evidence="4" id="KW-0677">Repeat</keyword>
<dbReference type="GO" id="GO:0000463">
    <property type="term" value="P:maturation of LSU-rRNA from tricistronic rRNA transcript (SSU-rRNA, 5.8S rRNA, LSU-rRNA)"/>
    <property type="evidence" value="ECO:0007669"/>
    <property type="project" value="UniProtKB-UniRule"/>
</dbReference>
<dbReference type="SMART" id="SM01035">
    <property type="entry name" value="BOP1NT"/>
    <property type="match status" value="1"/>
</dbReference>
<feature type="region of interest" description="Disordered" evidence="8">
    <location>
        <begin position="1"/>
        <end position="59"/>
    </location>
</feature>
<dbReference type="SUPFAM" id="SSF50978">
    <property type="entry name" value="WD40 repeat-like"/>
    <property type="match status" value="1"/>
</dbReference>
<dbReference type="PROSITE" id="PS50294">
    <property type="entry name" value="WD_REPEATS_REGION"/>
    <property type="match status" value="1"/>
</dbReference>
<gene>
    <name evidence="6" type="primary">ERB1</name>
    <name evidence="10" type="ORF">O9G_000831</name>
</gene>
<feature type="compositionally biased region" description="Basic and acidic residues" evidence="8">
    <location>
        <begin position="1"/>
        <end position="18"/>
    </location>
</feature>
<keyword evidence="1 6" id="KW-0690">Ribosome biogenesis</keyword>
<reference evidence="10 11" key="1">
    <citation type="journal article" date="2013" name="Curr. Biol.">
        <title>Shared signatures of parasitism and phylogenomics unite Cryptomycota and microsporidia.</title>
        <authorList>
            <person name="James T.Y."/>
            <person name="Pelin A."/>
            <person name="Bonen L."/>
            <person name="Ahrendt S."/>
            <person name="Sain D."/>
            <person name="Corradi N."/>
            <person name="Stajich J.E."/>
        </authorList>
    </citation>
    <scope>NUCLEOTIDE SEQUENCE [LARGE SCALE GENOMIC DNA]</scope>
    <source>
        <strain evidence="10 11">CSF55</strain>
    </source>
</reference>
<evidence type="ECO:0000256" key="6">
    <source>
        <dbReference type="HAMAP-Rule" id="MF_03027"/>
    </source>
</evidence>
<evidence type="ECO:0000256" key="3">
    <source>
        <dbReference type="ARBA" id="ARBA00022574"/>
    </source>
</evidence>
<dbReference type="OrthoDB" id="5571054at2759"/>
<feature type="repeat" description="WD" evidence="7">
    <location>
        <begin position="324"/>
        <end position="365"/>
    </location>
</feature>
<dbReference type="Proteomes" id="UP000030755">
    <property type="component" value="Unassembled WGS sequence"/>
</dbReference>
<sequence>MKRKQDNEEADINIHSEDEMTGTENTEFESEQDKTVVFNDDQDSDSDLEAGPINRTGKVPREWYEEYPHIGYDVDGKKIMKPATADELEKFLAKMDDPKYWRTIHDDVDDKDIVLTPQEIDIIQKLQQGSFATEADPYEDAVDFFTYKQSIHPVLSKPEPKRRFLPSKWEHQKIMKVVRAIRKGLILPHGPKTEKKPQFYDIWNDSEEPKRTDKIPAPKIKLPGHAESYNPPEEYLMTEEEKKEWEAKDAKDRETSFIPRKFDCMRHIPAYNKFFQERFERCLDLYLCPRVRKNRINIDPESLIPKLPDPKELKPFPSILSVVYKGHSGRVRSVSVDPTGQWLVSGSDDNTVKLWELMTGRCIQTWTYDEVIQQVVWNPSVSISLFAVVFGEKIILVHPDVADEEISESTKQILKLENFESKAAEWKLIDETQLEINHSAQVKSCVWHNKGDYFATVASQGHSSKSVLIHQLSKKISQNPFKKVGGIVQNVLFHPKRPLFYVATQQFIRIYDLSKQELVRKLSPGFRWISSMSIHPSGDNIIVGSYDKKVCWIDMELSPKPYKVLRFHKKAVRNVVFHRNYPLFASCSDDGTTQVYHGMVYQDLLQNPLIVPVKILRCHSNKGGLGVLNCQFHIQQPWLVSSGADGLIKLFS</sequence>
<dbReference type="InterPro" id="IPR028598">
    <property type="entry name" value="BOP1/Erb1"/>
</dbReference>
<evidence type="ECO:0000256" key="2">
    <source>
        <dbReference type="ARBA" id="ARBA00022552"/>
    </source>
</evidence>
<evidence type="ECO:0000256" key="5">
    <source>
        <dbReference type="ARBA" id="ARBA00023242"/>
    </source>
</evidence>
<evidence type="ECO:0000256" key="7">
    <source>
        <dbReference type="PROSITE-ProRule" id="PRU00221"/>
    </source>
</evidence>
<evidence type="ECO:0000256" key="8">
    <source>
        <dbReference type="SAM" id="MobiDB-lite"/>
    </source>
</evidence>
<protein>
    <recommendedName>
        <fullName evidence="6">Ribosome biogenesis protein ERB1</fullName>
    </recommendedName>
    <alternativeName>
        <fullName evidence="6">Eukaryotic ribosome biogenesis protein 1</fullName>
    </alternativeName>
</protein>
<dbReference type="InterPro" id="IPR012953">
    <property type="entry name" value="BOP1_N_dom"/>
</dbReference>
<dbReference type="HAMAP" id="MF_03027">
    <property type="entry name" value="BOP1"/>
    <property type="match status" value="1"/>
</dbReference>
<dbReference type="EMBL" id="KE561117">
    <property type="protein sequence ID" value="EPZ32756.1"/>
    <property type="molecule type" value="Genomic_DNA"/>
</dbReference>